<dbReference type="EMBL" id="JBAMZL010000011">
    <property type="protein sequence ID" value="KAL0512751.1"/>
    <property type="molecule type" value="Genomic_DNA"/>
</dbReference>
<dbReference type="AlphaFoldDB" id="A0AAW3AX00"/>
<evidence type="ECO:0000313" key="3">
    <source>
        <dbReference type="Proteomes" id="UP001482455"/>
    </source>
</evidence>
<proteinExistence type="predicted"/>
<protein>
    <submittedName>
        <fullName evidence="2">Uncharacterized protein</fullName>
    </submittedName>
</protein>
<keyword evidence="3" id="KW-1185">Reference proteome</keyword>
<reference evidence="2 3" key="1">
    <citation type="submission" date="2024-02" db="EMBL/GenBank/DDBJ databases">
        <title>FIRST GENOME SEQUENCES OF Leishmania (Viannia) shawi, Leishmania (Viannia) lindenbergi AND Leishmania (Viannia) utingensis.</title>
        <authorList>
            <person name="Resadore F."/>
            <person name="Custodio M.G.F."/>
            <person name="Boite M.C."/>
            <person name="Cupolillo E."/>
            <person name="Ferreira G.E.M."/>
        </authorList>
    </citation>
    <scope>NUCLEOTIDE SEQUENCE [LARGE SCALE GENOMIC DNA]</scope>
    <source>
        <strain evidence="2 3">ITUB/BR/1977/M4964</strain>
    </source>
</reference>
<feature type="compositionally biased region" description="Basic and acidic residues" evidence="1">
    <location>
        <begin position="75"/>
        <end position="84"/>
    </location>
</feature>
<evidence type="ECO:0000256" key="1">
    <source>
        <dbReference type="SAM" id="MobiDB-lite"/>
    </source>
</evidence>
<feature type="region of interest" description="Disordered" evidence="1">
    <location>
        <begin position="1"/>
        <end position="46"/>
    </location>
</feature>
<gene>
    <name evidence="2" type="ORF">Q4I30_001620</name>
</gene>
<accession>A0AAW3AX00</accession>
<evidence type="ECO:0000313" key="2">
    <source>
        <dbReference type="EMBL" id="KAL0512751.1"/>
    </source>
</evidence>
<dbReference type="Proteomes" id="UP001482455">
    <property type="component" value="Unassembled WGS sequence"/>
</dbReference>
<name>A0AAW3AX00_9TRYP</name>
<comment type="caution">
    <text evidence="2">The sequence shown here is derived from an EMBL/GenBank/DDBJ whole genome shotgun (WGS) entry which is preliminary data.</text>
</comment>
<sequence>MADEQNGVEETLHKASGGSNNHRSDSSHSSSTSLMSSQTDSGPVGPPPWLCVHSVAVLTPLVTHRQGLHGQNDSAQKRAEERMPLRHRHGQLSRGQACVPSRRQQNEALTTDDYRTCPLQRPLVLPTGSKTVVGLHTYEEAARELEMKQATTEQGRREVAATRPTSAIWQVSQPLR</sequence>
<feature type="compositionally biased region" description="Low complexity" evidence="1">
    <location>
        <begin position="16"/>
        <end position="41"/>
    </location>
</feature>
<organism evidence="2 3">
    <name type="scientific">Leishmania utingensis</name>
    <dbReference type="NCBI Taxonomy" id="653362"/>
    <lineage>
        <taxon>Eukaryota</taxon>
        <taxon>Discoba</taxon>
        <taxon>Euglenozoa</taxon>
        <taxon>Kinetoplastea</taxon>
        <taxon>Metakinetoplastina</taxon>
        <taxon>Trypanosomatida</taxon>
        <taxon>Trypanosomatidae</taxon>
        <taxon>Leishmaniinae</taxon>
        <taxon>Leishmania</taxon>
    </lineage>
</organism>
<feature type="region of interest" description="Disordered" evidence="1">
    <location>
        <begin position="66"/>
        <end position="104"/>
    </location>
</feature>